<dbReference type="InterPro" id="IPR008984">
    <property type="entry name" value="SMAD_FHA_dom_sf"/>
</dbReference>
<evidence type="ECO:0000256" key="4">
    <source>
        <dbReference type="PROSITE-ProRule" id="PRU10141"/>
    </source>
</evidence>
<dbReference type="RefSeq" id="XP_046075766.1">
    <property type="nucleotide sequence ID" value="XM_046212980.1"/>
</dbReference>
<dbReference type="InterPro" id="IPR011009">
    <property type="entry name" value="Kinase-like_dom_sf"/>
</dbReference>
<keyword evidence="7" id="KW-0808">Transferase</keyword>
<comment type="caution">
    <text evidence="7">The sequence shown here is derived from an EMBL/GenBank/DDBJ whole genome shotgun (WGS) entry which is preliminary data.</text>
</comment>
<gene>
    <name evidence="7" type="ORF">BGW36DRAFT_336850</name>
</gene>
<keyword evidence="3 4" id="KW-0067">ATP-binding</keyword>
<dbReference type="InterPro" id="IPR000253">
    <property type="entry name" value="FHA_dom"/>
</dbReference>
<dbReference type="GeneID" id="70243267"/>
<evidence type="ECO:0000259" key="6">
    <source>
        <dbReference type="PROSITE" id="PS50011"/>
    </source>
</evidence>
<dbReference type="EMBL" id="JAJTJA010000003">
    <property type="protein sequence ID" value="KAH8702390.1"/>
    <property type="molecule type" value="Genomic_DNA"/>
</dbReference>
<reference evidence="7" key="1">
    <citation type="submission" date="2021-12" db="EMBL/GenBank/DDBJ databases">
        <title>Convergent genome expansion in fungi linked to evolution of root-endophyte symbiosis.</title>
        <authorList>
            <consortium name="DOE Joint Genome Institute"/>
            <person name="Ke Y.-H."/>
            <person name="Bonito G."/>
            <person name="Liao H.-L."/>
            <person name="Looney B."/>
            <person name="Rojas-Flechas A."/>
            <person name="Nash J."/>
            <person name="Hameed K."/>
            <person name="Schadt C."/>
            <person name="Martin F."/>
            <person name="Crous P.W."/>
            <person name="Miettinen O."/>
            <person name="Magnuson J.K."/>
            <person name="Labbe J."/>
            <person name="Jacobson D."/>
            <person name="Doktycz M.J."/>
            <person name="Veneault-Fourrey C."/>
            <person name="Kuo A."/>
            <person name="Mondo S."/>
            <person name="Calhoun S."/>
            <person name="Riley R."/>
            <person name="Ohm R."/>
            <person name="LaButti K."/>
            <person name="Andreopoulos B."/>
            <person name="Pangilinan J."/>
            <person name="Nolan M."/>
            <person name="Tritt A."/>
            <person name="Clum A."/>
            <person name="Lipzen A."/>
            <person name="Daum C."/>
            <person name="Barry K."/>
            <person name="Grigoriev I.V."/>
            <person name="Vilgalys R."/>
        </authorList>
    </citation>
    <scope>NUCLEOTIDE SEQUENCE</scope>
    <source>
        <strain evidence="7">PMI_201</strain>
    </source>
</reference>
<comment type="similarity">
    <text evidence="1">Belongs to the protein kinase superfamily. CAMK Ser/Thr protein kinase family. CHEK2 subfamily.</text>
</comment>
<organism evidence="7 8">
    <name type="scientific">Talaromyces proteolyticus</name>
    <dbReference type="NCBI Taxonomy" id="1131652"/>
    <lineage>
        <taxon>Eukaryota</taxon>
        <taxon>Fungi</taxon>
        <taxon>Dikarya</taxon>
        <taxon>Ascomycota</taxon>
        <taxon>Pezizomycotina</taxon>
        <taxon>Eurotiomycetes</taxon>
        <taxon>Eurotiomycetidae</taxon>
        <taxon>Eurotiales</taxon>
        <taxon>Trichocomaceae</taxon>
        <taxon>Talaromyces</taxon>
        <taxon>Talaromyces sect. Bacilispori</taxon>
    </lineage>
</organism>
<dbReference type="InterPro" id="IPR000719">
    <property type="entry name" value="Prot_kinase_dom"/>
</dbReference>
<dbReference type="SMART" id="SM00240">
    <property type="entry name" value="FHA"/>
    <property type="match status" value="1"/>
</dbReference>
<dbReference type="Gene3D" id="2.60.200.20">
    <property type="match status" value="1"/>
</dbReference>
<dbReference type="PROSITE" id="PS00108">
    <property type="entry name" value="PROTEIN_KINASE_ST"/>
    <property type="match status" value="1"/>
</dbReference>
<keyword evidence="2 4" id="KW-0547">Nucleotide-binding</keyword>
<dbReference type="PROSITE" id="PS00107">
    <property type="entry name" value="PROTEIN_KINASE_ATP"/>
    <property type="match status" value="1"/>
</dbReference>
<evidence type="ECO:0000256" key="2">
    <source>
        <dbReference type="ARBA" id="ARBA00022741"/>
    </source>
</evidence>
<keyword evidence="7" id="KW-0418">Kinase</keyword>
<keyword evidence="8" id="KW-1185">Reference proteome</keyword>
<dbReference type="Gene3D" id="1.10.510.10">
    <property type="entry name" value="Transferase(Phosphotransferase) domain 1"/>
    <property type="match status" value="1"/>
</dbReference>
<dbReference type="Pfam" id="PF00498">
    <property type="entry name" value="FHA"/>
    <property type="match status" value="1"/>
</dbReference>
<protein>
    <submittedName>
        <fullName evidence="7">Kinase-like domain-containing protein</fullName>
    </submittedName>
</protein>
<dbReference type="InterPro" id="IPR008271">
    <property type="entry name" value="Ser/Thr_kinase_AS"/>
</dbReference>
<evidence type="ECO:0000259" key="5">
    <source>
        <dbReference type="PROSITE" id="PS50006"/>
    </source>
</evidence>
<dbReference type="CDD" id="cd22670">
    <property type="entry name" value="FHA_MEK1-like"/>
    <property type="match status" value="1"/>
</dbReference>
<dbReference type="Proteomes" id="UP001201262">
    <property type="component" value="Unassembled WGS sequence"/>
</dbReference>
<evidence type="ECO:0000256" key="1">
    <source>
        <dbReference type="ARBA" id="ARBA00005575"/>
    </source>
</evidence>
<sequence>MSQDPLTCIGTIYRWDPRTRKATDPRHVSAYHPLYIGRDQRKSDYIFNDTRVSGRHIRIYTIVYDFDNPLDIAPLVYAQDLSLNGTFWNGQKIERHGDAFLLSDGDLLRLSPESYLEFRCDYQVDKPLTPVQREEANCFVAEYLITNRLLGEGSFGRVHMAVNRKTASQVACKVVDLRTVKKAVEKRTNDGEWKGTSLLELQKREVSILERLSHPNIIGIEKVIHTDNTIFMFEDLITAGDLFTFVESVGGNIADFDAASIMRQILIALDYLHDNNIVHRDLKPENILMTTHGNGRRVVLADFGCAQIIQSKSKRMSTVVGTWDYTAPEVYKESMMQGYTKSVDLWSVGCIAVVLLIGAPPFPFSSSGLIEGSEPGDMNGVFNNTRWNEASALAQNFVLSLLVLDEKKRLTTKEALRHYWFENMEYKSRLEVEYQAAIRNWSPRCKSSLIVKQEVEQELLCLGSQESVIYLGTSFVTEVKDSCSGNECNLDSVDTSSAIMPVRKEMSAYGKKPVGSLGLQNSAIYMGSNVVSDGFPLKKARSVRGKDPAQSFSDGGGANIDYPASVCSKLLKESDFTAGKSATCQRSTQGRTSVNHPSVSPRLADHRLRRPLSLQAWSALAERSHSNCVQLFNQGERYQALGMEEAKSRVKQGVLVGYSHTNNDGDVSKAEPLLVHISGAEKQVSNALVSWSTQSEEGGEVYEEVEHKLTGKTQRVLYGERQRGY</sequence>
<proteinExistence type="inferred from homology"/>
<dbReference type="AlphaFoldDB" id="A0AAD4L200"/>
<dbReference type="PROSITE" id="PS50006">
    <property type="entry name" value="FHA_DOMAIN"/>
    <property type="match status" value="1"/>
</dbReference>
<dbReference type="Pfam" id="PF00069">
    <property type="entry name" value="Pkinase"/>
    <property type="match status" value="1"/>
</dbReference>
<accession>A0AAD4L200</accession>
<evidence type="ECO:0000313" key="7">
    <source>
        <dbReference type="EMBL" id="KAH8702390.1"/>
    </source>
</evidence>
<name>A0AAD4L200_9EURO</name>
<dbReference type="SMART" id="SM00220">
    <property type="entry name" value="S_TKc"/>
    <property type="match status" value="1"/>
</dbReference>
<dbReference type="SUPFAM" id="SSF49879">
    <property type="entry name" value="SMAD/FHA domain"/>
    <property type="match status" value="1"/>
</dbReference>
<dbReference type="GO" id="GO:0004672">
    <property type="term" value="F:protein kinase activity"/>
    <property type="evidence" value="ECO:0007669"/>
    <property type="project" value="InterPro"/>
</dbReference>
<dbReference type="SUPFAM" id="SSF56112">
    <property type="entry name" value="Protein kinase-like (PK-like)"/>
    <property type="match status" value="1"/>
</dbReference>
<feature type="domain" description="Protein kinase" evidence="6">
    <location>
        <begin position="144"/>
        <end position="421"/>
    </location>
</feature>
<dbReference type="GO" id="GO:0005524">
    <property type="term" value="F:ATP binding"/>
    <property type="evidence" value="ECO:0007669"/>
    <property type="project" value="UniProtKB-UniRule"/>
</dbReference>
<dbReference type="Gene3D" id="3.30.200.20">
    <property type="entry name" value="Phosphorylase Kinase, domain 1"/>
    <property type="match status" value="1"/>
</dbReference>
<evidence type="ECO:0000313" key="8">
    <source>
        <dbReference type="Proteomes" id="UP001201262"/>
    </source>
</evidence>
<feature type="domain" description="FHA" evidence="5">
    <location>
        <begin position="34"/>
        <end position="93"/>
    </location>
</feature>
<dbReference type="FunFam" id="1.10.510.10:FF:000571">
    <property type="entry name" value="Maternal embryonic leucine zipper kinase"/>
    <property type="match status" value="1"/>
</dbReference>
<feature type="binding site" evidence="4">
    <location>
        <position position="182"/>
    </location>
    <ligand>
        <name>ATP</name>
        <dbReference type="ChEBI" id="CHEBI:30616"/>
    </ligand>
</feature>
<dbReference type="PROSITE" id="PS50011">
    <property type="entry name" value="PROTEIN_KINASE_DOM"/>
    <property type="match status" value="1"/>
</dbReference>
<evidence type="ECO:0000256" key="3">
    <source>
        <dbReference type="ARBA" id="ARBA00022840"/>
    </source>
</evidence>
<dbReference type="InterPro" id="IPR017441">
    <property type="entry name" value="Protein_kinase_ATP_BS"/>
</dbReference>
<dbReference type="PANTHER" id="PTHR24347">
    <property type="entry name" value="SERINE/THREONINE-PROTEIN KINASE"/>
    <property type="match status" value="1"/>
</dbReference>